<dbReference type="GO" id="GO:0005737">
    <property type="term" value="C:cytoplasm"/>
    <property type="evidence" value="ECO:0007669"/>
    <property type="project" value="UniProtKB-SubCell"/>
</dbReference>
<dbReference type="GO" id="GO:0006419">
    <property type="term" value="P:alanyl-tRNA aminoacylation"/>
    <property type="evidence" value="ECO:0007669"/>
    <property type="project" value="InterPro"/>
</dbReference>
<evidence type="ECO:0000256" key="5">
    <source>
        <dbReference type="ARBA" id="ARBA00022833"/>
    </source>
</evidence>
<name>A0A9P8TEN8_9ASCO</name>
<dbReference type="GO" id="GO:0002196">
    <property type="term" value="F:Ser-tRNA(Ala) deacylase activity"/>
    <property type="evidence" value="ECO:0007669"/>
    <property type="project" value="TreeGrafter"/>
</dbReference>
<dbReference type="InterPro" id="IPR018165">
    <property type="entry name" value="Ala-tRNA-synth_IIc_core"/>
</dbReference>
<feature type="domain" description="Alanyl-transfer RNA synthetases family profile" evidence="6">
    <location>
        <begin position="1"/>
        <end position="234"/>
    </location>
</feature>
<dbReference type="InterPro" id="IPR018163">
    <property type="entry name" value="Thr/Ala-tRNA-synth_IIc_edit"/>
</dbReference>
<dbReference type="Gene3D" id="2.40.30.130">
    <property type="match status" value="1"/>
</dbReference>
<dbReference type="InterPro" id="IPR051335">
    <property type="entry name" value="Alanyl-tRNA_Editing_Enzymes"/>
</dbReference>
<dbReference type="AlphaFoldDB" id="A0A9P8TEN8"/>
<evidence type="ECO:0000259" key="6">
    <source>
        <dbReference type="PROSITE" id="PS50860"/>
    </source>
</evidence>
<dbReference type="SMART" id="SM00863">
    <property type="entry name" value="tRNA_SAD"/>
    <property type="match status" value="1"/>
</dbReference>
<dbReference type="Proteomes" id="UP000788993">
    <property type="component" value="Unassembled WGS sequence"/>
</dbReference>
<keyword evidence="8" id="KW-1185">Reference proteome</keyword>
<evidence type="ECO:0000313" key="7">
    <source>
        <dbReference type="EMBL" id="KAH3676803.1"/>
    </source>
</evidence>
<keyword evidence="5" id="KW-0862">Zinc</keyword>
<evidence type="ECO:0000256" key="2">
    <source>
        <dbReference type="ARBA" id="ARBA00004496"/>
    </source>
</evidence>
<protein>
    <recommendedName>
        <fullName evidence="6">Alanyl-transfer RNA synthetases family profile domain-containing protein</fullName>
    </recommendedName>
</protein>
<proteinExistence type="inferred from homology"/>
<reference evidence="7" key="1">
    <citation type="journal article" date="2021" name="Open Biol.">
        <title>Shared evolutionary footprints suggest mitochondrial oxidative damage underlies multiple complex I losses in fungi.</title>
        <authorList>
            <person name="Schikora-Tamarit M.A."/>
            <person name="Marcet-Houben M."/>
            <person name="Nosek J."/>
            <person name="Gabaldon T."/>
        </authorList>
    </citation>
    <scope>NUCLEOTIDE SEQUENCE</scope>
    <source>
        <strain evidence="7">NCAIM Y.01608</strain>
    </source>
</reference>
<comment type="caution">
    <text evidence="7">The sequence shown here is derived from an EMBL/GenBank/DDBJ whole genome shotgun (WGS) entry which is preliminary data.</text>
</comment>
<organism evidence="7 8">
    <name type="scientific">Ogataea polymorpha</name>
    <dbReference type="NCBI Taxonomy" id="460523"/>
    <lineage>
        <taxon>Eukaryota</taxon>
        <taxon>Fungi</taxon>
        <taxon>Dikarya</taxon>
        <taxon>Ascomycota</taxon>
        <taxon>Saccharomycotina</taxon>
        <taxon>Pichiomycetes</taxon>
        <taxon>Pichiales</taxon>
        <taxon>Pichiaceae</taxon>
        <taxon>Ogataea</taxon>
    </lineage>
</organism>
<evidence type="ECO:0000256" key="4">
    <source>
        <dbReference type="ARBA" id="ARBA00022723"/>
    </source>
</evidence>
<dbReference type="GO" id="GO:0004813">
    <property type="term" value="F:alanine-tRNA ligase activity"/>
    <property type="evidence" value="ECO:0007669"/>
    <property type="project" value="InterPro"/>
</dbReference>
<comment type="subcellular location">
    <subcellularLocation>
        <location evidence="2">Cytoplasm</location>
    </subcellularLocation>
</comment>
<gene>
    <name evidence="7" type="ORF">OGATHE_001293</name>
</gene>
<dbReference type="GO" id="GO:0003676">
    <property type="term" value="F:nucleic acid binding"/>
    <property type="evidence" value="ECO:0007669"/>
    <property type="project" value="InterPro"/>
</dbReference>
<evidence type="ECO:0000256" key="1">
    <source>
        <dbReference type="ARBA" id="ARBA00001947"/>
    </source>
</evidence>
<comment type="cofactor">
    <cofactor evidence="1">
        <name>Zn(2+)</name>
        <dbReference type="ChEBI" id="CHEBI:29105"/>
    </cofactor>
</comment>
<comment type="similarity">
    <text evidence="3">Belongs to the class-II aminoacyl-tRNA synthetase family. Alax-L subfamily.</text>
</comment>
<dbReference type="Pfam" id="PF07973">
    <property type="entry name" value="tRNA_SAD"/>
    <property type="match status" value="1"/>
</dbReference>
<dbReference type="PROSITE" id="PS50860">
    <property type="entry name" value="AA_TRNA_LIGASE_II_ALA"/>
    <property type="match status" value="1"/>
</dbReference>
<accession>A0A9P8TEN8</accession>
<keyword evidence="4" id="KW-0479">Metal-binding</keyword>
<evidence type="ECO:0000313" key="8">
    <source>
        <dbReference type="Proteomes" id="UP000788993"/>
    </source>
</evidence>
<dbReference type="SUPFAM" id="SSF55186">
    <property type="entry name" value="ThrRS/AlaRS common domain"/>
    <property type="match status" value="1"/>
</dbReference>
<dbReference type="PANTHER" id="PTHR43462">
    <property type="entry name" value="ALANYL-TRNA EDITING PROTEIN"/>
    <property type="match status" value="1"/>
</dbReference>
<dbReference type="EMBL" id="JAEUBD010000146">
    <property type="protein sequence ID" value="KAH3676803.1"/>
    <property type="molecule type" value="Genomic_DNA"/>
</dbReference>
<dbReference type="Gene3D" id="3.30.980.10">
    <property type="entry name" value="Threonyl-trna Synthetase, Chain A, domain 2"/>
    <property type="match status" value="1"/>
</dbReference>
<dbReference type="InterPro" id="IPR009000">
    <property type="entry name" value="Transl_B-barrel_sf"/>
</dbReference>
<reference evidence="7" key="2">
    <citation type="submission" date="2021-01" db="EMBL/GenBank/DDBJ databases">
        <authorList>
            <person name="Schikora-Tamarit M.A."/>
        </authorList>
    </citation>
    <scope>NUCLEOTIDE SEQUENCE</scope>
    <source>
        <strain evidence="7">NCAIM Y.01608</strain>
    </source>
</reference>
<dbReference type="SUPFAM" id="SSF50447">
    <property type="entry name" value="Translation proteins"/>
    <property type="match status" value="1"/>
</dbReference>
<sequence length="384" mass="42080">MSIIGALACQKDSYLKSLTTTVIACHKKGSKYEVELEDTVLFPEGGGQPSDTGKISSGSDILEVESVIRAGLKALHLVDKPLETGAPVNLSVDWERRFDHMQQHTGQHLLSAVLDKRNLPTLSWNMGDIINYIEIPRKLTDTEREEVTKEVNSYITQNLPISVEVPPDREVDEVKGVMRIIHIGDLDSNACCGTHLKNSGQIKGIVLLNQIAGKGGNSRLNFIAGDRIFKFAETSHSILRALNSATSVQSEQLVDKVNDLVTATKRLQNRQSTLLKELALLTAADLKTKAEEKKIVFFHRADVGLDFLNQMFKELKDQPGTFVLLSGEGKDGGAALVFGEDTEQVSKELKETLSGLKGGGKGKFQGKVSVYGKGELEALKRKWA</sequence>
<dbReference type="InterPro" id="IPR012947">
    <property type="entry name" value="tRNA_SAD"/>
</dbReference>
<dbReference type="GO" id="GO:0005524">
    <property type="term" value="F:ATP binding"/>
    <property type="evidence" value="ECO:0007669"/>
    <property type="project" value="InterPro"/>
</dbReference>
<evidence type="ECO:0000256" key="3">
    <source>
        <dbReference type="ARBA" id="ARBA00008429"/>
    </source>
</evidence>
<dbReference type="GO" id="GO:0046872">
    <property type="term" value="F:metal ion binding"/>
    <property type="evidence" value="ECO:0007669"/>
    <property type="project" value="UniProtKB-KW"/>
</dbReference>
<dbReference type="PANTHER" id="PTHR43462:SF1">
    <property type="entry name" value="ALANYL-TRNA EDITING PROTEIN AARSD1"/>
    <property type="match status" value="1"/>
</dbReference>